<evidence type="ECO:0000313" key="4">
    <source>
        <dbReference type="Proteomes" id="UP000028524"/>
    </source>
</evidence>
<feature type="region of interest" description="Disordered" evidence="1">
    <location>
        <begin position="1"/>
        <end position="22"/>
    </location>
</feature>
<dbReference type="EMBL" id="KL660620">
    <property type="protein sequence ID" value="KFA65115.1"/>
    <property type="molecule type" value="Genomic_DNA"/>
</dbReference>
<feature type="compositionally biased region" description="Basic and acidic residues" evidence="1">
    <location>
        <begin position="78"/>
        <end position="109"/>
    </location>
</feature>
<accession>A0A084QMD0</accession>
<dbReference type="InParanoid" id="A0A084QMD0"/>
<dbReference type="AlphaFoldDB" id="A0A084QMD0"/>
<keyword evidence="2" id="KW-0472">Membrane</keyword>
<keyword evidence="2" id="KW-1133">Transmembrane helix</keyword>
<keyword evidence="2" id="KW-0812">Transmembrane</keyword>
<feature type="region of interest" description="Disordered" evidence="1">
    <location>
        <begin position="76"/>
        <end position="109"/>
    </location>
</feature>
<name>A0A084QMD0_STAC4</name>
<evidence type="ECO:0000256" key="1">
    <source>
        <dbReference type="SAM" id="MobiDB-lite"/>
    </source>
</evidence>
<evidence type="ECO:0000256" key="2">
    <source>
        <dbReference type="SAM" id="Phobius"/>
    </source>
</evidence>
<dbReference type="OrthoDB" id="10498468at2759"/>
<organism evidence="3 4">
    <name type="scientific">Stachybotrys chlorohalonatus (strain IBT 40285)</name>
    <dbReference type="NCBI Taxonomy" id="1283841"/>
    <lineage>
        <taxon>Eukaryota</taxon>
        <taxon>Fungi</taxon>
        <taxon>Dikarya</taxon>
        <taxon>Ascomycota</taxon>
        <taxon>Pezizomycotina</taxon>
        <taxon>Sordariomycetes</taxon>
        <taxon>Hypocreomycetidae</taxon>
        <taxon>Hypocreales</taxon>
        <taxon>Stachybotryaceae</taxon>
        <taxon>Stachybotrys</taxon>
    </lineage>
</organism>
<feature type="transmembrane region" description="Helical" evidence="2">
    <location>
        <begin position="49"/>
        <end position="69"/>
    </location>
</feature>
<dbReference type="HOGENOM" id="CLU_2185664_0_0_1"/>
<evidence type="ECO:0000313" key="3">
    <source>
        <dbReference type="EMBL" id="KFA65115.1"/>
    </source>
</evidence>
<proteinExistence type="predicted"/>
<gene>
    <name evidence="3" type="ORF">S40285_10069</name>
</gene>
<sequence>MSRALRASALPTPPRPSLGASRRCYATGGSDPAEFKANKSTKKNDKMGVYLIGGITVLVAGAYATLMAAPTKVAETGHSTDRGAVEHMRPQTGTKDPKYKARTDEGVNP</sequence>
<protein>
    <submittedName>
        <fullName evidence="3">Uncharacterized protein</fullName>
    </submittedName>
</protein>
<reference evidence="3 4" key="1">
    <citation type="journal article" date="2014" name="BMC Genomics">
        <title>Comparative genome sequencing reveals chemotype-specific gene clusters in the toxigenic black mold Stachybotrys.</title>
        <authorList>
            <person name="Semeiks J."/>
            <person name="Borek D."/>
            <person name="Otwinowski Z."/>
            <person name="Grishin N.V."/>
        </authorList>
    </citation>
    <scope>NUCLEOTIDE SEQUENCE [LARGE SCALE GENOMIC DNA]</scope>
    <source>
        <strain evidence="3 4">IBT 40285</strain>
    </source>
</reference>
<dbReference type="Proteomes" id="UP000028524">
    <property type="component" value="Unassembled WGS sequence"/>
</dbReference>
<keyword evidence="4" id="KW-1185">Reference proteome</keyword>